<comment type="caution">
    <text evidence="5">The sequence shown here is derived from an EMBL/GenBank/DDBJ whole genome shotgun (WGS) entry which is preliminary data.</text>
</comment>
<dbReference type="InterPro" id="IPR016032">
    <property type="entry name" value="Sig_transdc_resp-reg_C-effctor"/>
</dbReference>
<dbReference type="InterPro" id="IPR000792">
    <property type="entry name" value="Tscrpt_reg_LuxR_C"/>
</dbReference>
<dbReference type="Gene3D" id="1.10.10.10">
    <property type="entry name" value="Winged helix-like DNA-binding domain superfamily/Winged helix DNA-binding domain"/>
    <property type="match status" value="1"/>
</dbReference>
<gene>
    <name evidence="5" type="ORF">GCM10010446_51440</name>
</gene>
<dbReference type="SMART" id="SM00421">
    <property type="entry name" value="HTH_LUXR"/>
    <property type="match status" value="1"/>
</dbReference>
<dbReference type="PRINTS" id="PR00038">
    <property type="entry name" value="HTHLUXR"/>
</dbReference>
<evidence type="ECO:0000313" key="6">
    <source>
        <dbReference type="Proteomes" id="UP001500403"/>
    </source>
</evidence>
<sequence>MGILTVIGQGWTNTEIAERPHLAESTVKTHVSEILAKRGARDRVQAVVLAYDTKLVRPT</sequence>
<dbReference type="Proteomes" id="UP001500403">
    <property type="component" value="Unassembled WGS sequence"/>
</dbReference>
<dbReference type="PANTHER" id="PTHR44688:SF16">
    <property type="entry name" value="DNA-BINDING TRANSCRIPTIONAL ACTIVATOR DEVR_DOSR"/>
    <property type="match status" value="1"/>
</dbReference>
<dbReference type="CDD" id="cd06170">
    <property type="entry name" value="LuxR_C_like"/>
    <property type="match status" value="1"/>
</dbReference>
<protein>
    <recommendedName>
        <fullName evidence="4">HTH luxR-type domain-containing protein</fullName>
    </recommendedName>
</protein>
<name>A0ABP6K3T7_9ACTN</name>
<dbReference type="SUPFAM" id="SSF46894">
    <property type="entry name" value="C-terminal effector domain of the bipartite response regulators"/>
    <property type="match status" value="1"/>
</dbReference>
<dbReference type="Pfam" id="PF00196">
    <property type="entry name" value="GerE"/>
    <property type="match status" value="1"/>
</dbReference>
<reference evidence="6" key="1">
    <citation type="journal article" date="2019" name="Int. J. Syst. Evol. Microbiol.">
        <title>The Global Catalogue of Microorganisms (GCM) 10K type strain sequencing project: providing services to taxonomists for standard genome sequencing and annotation.</title>
        <authorList>
            <consortium name="The Broad Institute Genomics Platform"/>
            <consortium name="The Broad Institute Genome Sequencing Center for Infectious Disease"/>
            <person name="Wu L."/>
            <person name="Ma J."/>
        </authorList>
    </citation>
    <scope>NUCLEOTIDE SEQUENCE [LARGE SCALE GENOMIC DNA]</scope>
    <source>
        <strain evidence="6">JCM 9088</strain>
    </source>
</reference>
<dbReference type="InterPro" id="IPR036388">
    <property type="entry name" value="WH-like_DNA-bd_sf"/>
</dbReference>
<organism evidence="5 6">
    <name type="scientific">Streptomyces enissocaesilis</name>
    <dbReference type="NCBI Taxonomy" id="332589"/>
    <lineage>
        <taxon>Bacteria</taxon>
        <taxon>Bacillati</taxon>
        <taxon>Actinomycetota</taxon>
        <taxon>Actinomycetes</taxon>
        <taxon>Kitasatosporales</taxon>
        <taxon>Streptomycetaceae</taxon>
        <taxon>Streptomyces</taxon>
        <taxon>Streptomyces rochei group</taxon>
    </lineage>
</organism>
<keyword evidence="6" id="KW-1185">Reference proteome</keyword>
<evidence type="ECO:0000256" key="2">
    <source>
        <dbReference type="ARBA" id="ARBA00023125"/>
    </source>
</evidence>
<evidence type="ECO:0000313" key="5">
    <source>
        <dbReference type="EMBL" id="GAA2959720.1"/>
    </source>
</evidence>
<evidence type="ECO:0000259" key="4">
    <source>
        <dbReference type="PROSITE" id="PS50043"/>
    </source>
</evidence>
<proteinExistence type="predicted"/>
<dbReference type="PANTHER" id="PTHR44688">
    <property type="entry name" value="DNA-BINDING TRANSCRIPTIONAL ACTIVATOR DEVR_DOSR"/>
    <property type="match status" value="1"/>
</dbReference>
<dbReference type="PROSITE" id="PS50043">
    <property type="entry name" value="HTH_LUXR_2"/>
    <property type="match status" value="1"/>
</dbReference>
<keyword evidence="2" id="KW-0238">DNA-binding</keyword>
<accession>A0ABP6K3T7</accession>
<keyword evidence="3" id="KW-0804">Transcription</keyword>
<evidence type="ECO:0000256" key="3">
    <source>
        <dbReference type="ARBA" id="ARBA00023163"/>
    </source>
</evidence>
<dbReference type="EMBL" id="BAAAUD010000049">
    <property type="protein sequence ID" value="GAA2959720.1"/>
    <property type="molecule type" value="Genomic_DNA"/>
</dbReference>
<feature type="domain" description="HTH luxR-type" evidence="4">
    <location>
        <begin position="1"/>
        <end position="54"/>
    </location>
</feature>
<keyword evidence="1" id="KW-0805">Transcription regulation</keyword>
<evidence type="ECO:0000256" key="1">
    <source>
        <dbReference type="ARBA" id="ARBA00023015"/>
    </source>
</evidence>